<dbReference type="Gene3D" id="3.50.50.60">
    <property type="entry name" value="FAD/NAD(P)-binding domain"/>
    <property type="match status" value="3"/>
</dbReference>
<evidence type="ECO:0000256" key="8">
    <source>
        <dbReference type="ARBA" id="ARBA00023166"/>
    </source>
</evidence>
<evidence type="ECO:0000259" key="18">
    <source>
        <dbReference type="Pfam" id="PF05199"/>
    </source>
</evidence>
<keyword evidence="8" id="KW-1207">Sterol metabolism</keyword>
<evidence type="ECO:0000256" key="13">
    <source>
        <dbReference type="ARBA" id="ARBA00049723"/>
    </source>
</evidence>
<evidence type="ECO:0000259" key="17">
    <source>
        <dbReference type="Pfam" id="PF00732"/>
    </source>
</evidence>
<name>A0A1H2JBB4_9ACTN</name>
<dbReference type="SUPFAM" id="SSF51905">
    <property type="entry name" value="FAD/NAD(P)-binding domain"/>
    <property type="match status" value="1"/>
</dbReference>
<evidence type="ECO:0000256" key="5">
    <source>
        <dbReference type="ARBA" id="ARBA00022827"/>
    </source>
</evidence>
<proteinExistence type="inferred from homology"/>
<dbReference type="Pfam" id="PF00732">
    <property type="entry name" value="GMC_oxred_N"/>
    <property type="match status" value="1"/>
</dbReference>
<keyword evidence="7" id="KW-0443">Lipid metabolism</keyword>
<dbReference type="Proteomes" id="UP000183180">
    <property type="component" value="Unassembled WGS sequence"/>
</dbReference>
<evidence type="ECO:0000256" key="2">
    <source>
        <dbReference type="ARBA" id="ARBA00010790"/>
    </source>
</evidence>
<dbReference type="PANTHER" id="PTHR47470:SF1">
    <property type="entry name" value="FAD-DEPENDENT OXIDOREDUCTASE 2 FAD BINDING DOMAIN-CONTAINING PROTEIN"/>
    <property type="match status" value="1"/>
</dbReference>
<evidence type="ECO:0000256" key="11">
    <source>
        <dbReference type="ARBA" id="ARBA00038856"/>
    </source>
</evidence>
<comment type="similarity">
    <text evidence="2">Belongs to the GMC oxidoreductase family.</text>
</comment>
<dbReference type="InterPro" id="IPR052542">
    <property type="entry name" value="Cholesterol_Oxidase"/>
</dbReference>
<dbReference type="STRING" id="158898.SAMN04488548_1341940"/>
<organism evidence="19 20">
    <name type="scientific">Gordonia westfalica</name>
    <dbReference type="NCBI Taxonomy" id="158898"/>
    <lineage>
        <taxon>Bacteria</taxon>
        <taxon>Bacillati</taxon>
        <taxon>Actinomycetota</taxon>
        <taxon>Actinomycetes</taxon>
        <taxon>Mycobacteriales</taxon>
        <taxon>Gordoniaceae</taxon>
        <taxon>Gordonia</taxon>
    </lineage>
</organism>
<dbReference type="EC" id="1.1.3.6" evidence="13"/>
<evidence type="ECO:0000256" key="12">
    <source>
        <dbReference type="ARBA" id="ARBA00049645"/>
    </source>
</evidence>
<evidence type="ECO:0000313" key="20">
    <source>
        <dbReference type="Proteomes" id="UP000183180"/>
    </source>
</evidence>
<dbReference type="GO" id="GO:0004769">
    <property type="term" value="F:steroid Delta-isomerase activity"/>
    <property type="evidence" value="ECO:0007669"/>
    <property type="project" value="UniProtKB-EC"/>
</dbReference>
<dbReference type="PANTHER" id="PTHR47470">
    <property type="entry name" value="CHOLESTEROL OXIDASE"/>
    <property type="match status" value="1"/>
</dbReference>
<gene>
    <name evidence="19" type="ORF">SAMN04488548_1341940</name>
</gene>
<evidence type="ECO:0000256" key="3">
    <source>
        <dbReference type="ARBA" id="ARBA00022548"/>
    </source>
</evidence>
<feature type="domain" description="Glucose-methanol-choline oxidoreductase C-terminal" evidence="18">
    <location>
        <begin position="504"/>
        <end position="557"/>
    </location>
</feature>
<dbReference type="Pfam" id="PF05199">
    <property type="entry name" value="GMC_oxred_C"/>
    <property type="match status" value="1"/>
</dbReference>
<evidence type="ECO:0000256" key="15">
    <source>
        <dbReference type="ARBA" id="ARBA00049778"/>
    </source>
</evidence>
<keyword evidence="6" id="KW-0560">Oxidoreductase</keyword>
<keyword evidence="9" id="KW-0753">Steroid metabolism</keyword>
<dbReference type="InterPro" id="IPR007867">
    <property type="entry name" value="GMC_OxRtase_C"/>
</dbReference>
<feature type="coiled-coil region" evidence="16">
    <location>
        <begin position="6"/>
        <end position="33"/>
    </location>
</feature>
<evidence type="ECO:0000256" key="7">
    <source>
        <dbReference type="ARBA" id="ARBA00023098"/>
    </source>
</evidence>
<dbReference type="GO" id="GO:0016995">
    <property type="term" value="F:cholesterol oxidase activity"/>
    <property type="evidence" value="ECO:0007669"/>
    <property type="project" value="UniProtKB-EC"/>
</dbReference>
<dbReference type="EC" id="5.3.3.1" evidence="11"/>
<keyword evidence="3" id="KW-0153">Cholesterol metabolism</keyword>
<dbReference type="GO" id="GO:0008203">
    <property type="term" value="P:cholesterol metabolic process"/>
    <property type="evidence" value="ECO:0007669"/>
    <property type="project" value="UniProtKB-KW"/>
</dbReference>
<keyword evidence="16" id="KW-0175">Coiled coil</keyword>
<evidence type="ECO:0000256" key="14">
    <source>
        <dbReference type="ARBA" id="ARBA00049744"/>
    </source>
</evidence>
<evidence type="ECO:0000256" key="1">
    <source>
        <dbReference type="ARBA" id="ARBA00001974"/>
    </source>
</evidence>
<accession>A0A1H2JBB4</accession>
<dbReference type="EMBL" id="FNLM01000034">
    <property type="protein sequence ID" value="SDU53699.1"/>
    <property type="molecule type" value="Genomic_DNA"/>
</dbReference>
<evidence type="ECO:0000256" key="6">
    <source>
        <dbReference type="ARBA" id="ARBA00023002"/>
    </source>
</evidence>
<comment type="pathway">
    <text evidence="12">Steroid metabolism; cholesterol degradation.</text>
</comment>
<reference evidence="19 20" key="1">
    <citation type="submission" date="2016-10" db="EMBL/GenBank/DDBJ databases">
        <authorList>
            <person name="de Groot N.N."/>
        </authorList>
    </citation>
    <scope>NUCLEOTIDE SEQUENCE [LARGE SCALE GENOMIC DNA]</scope>
    <source>
        <strain evidence="19 20">DSM 44215</strain>
    </source>
</reference>
<keyword evidence="5" id="KW-0274">FAD</keyword>
<comment type="cofactor">
    <cofactor evidence="1">
        <name>FAD</name>
        <dbReference type="ChEBI" id="CHEBI:57692"/>
    </cofactor>
</comment>
<dbReference type="InterPro" id="IPR036188">
    <property type="entry name" value="FAD/NAD-bd_sf"/>
</dbReference>
<feature type="domain" description="Glucose-methanol-choline oxidoreductase N-terminal" evidence="17">
    <location>
        <begin position="229"/>
        <end position="319"/>
    </location>
</feature>
<sequence>MVFMGFDKLNQRKNALNQRKNALDQRKNALQRKAAASGDTDFDVLIVGSGFGGSVSALRLVEKGYRVGVVEAGRRFSDDEFAKTSWRLNRWLWAPKLGLYGIQRIHALKDVMILAGAGVGGGSLNYANTLYKPPTPFFTDPQWNHITDWEGELTPYYEQARRMLGVVTNPTVTDSDRIVAEVAEEMGVGHTVTPTPVGVFFGAKTGFAGEPGETVPDPYFGGAGPERTACTECGACMTGCRVGAKNTLLKNYLGLAERNGATIIDRTTVDSLVQRADGSWEVGTHHSSSWGPLGRRRRTFTAGQVILAAGTFNTQRLMHHAKTTTLPQISDAMGRLTRTNSESILGAMGSRVDPEHDYSRGVAITSSFYPEPNTHIEPVRYGKGSNAIAYLQTLLTDGGTRRNRFGQFLKQVAKNPFLLVRLLVVRQWSERTVIALVMQNNNNSLTTFVRKRGPLRYVTSKQGHGEPNPTWIPKGNEATRRMAAKLNGGIAGGTWGDILNMPLTAHYLGGCAISDDPDNGVIDPYQRVWNYPTLHVTDGASVSANLGVNPSLTICAQAERAVALWPNKGEEDRRPAQGESYQRIDPTVPAAPVVPADAPGALRLPITPVTRPGVTA</sequence>
<evidence type="ECO:0000256" key="4">
    <source>
        <dbReference type="ARBA" id="ARBA00022630"/>
    </source>
</evidence>
<dbReference type="GO" id="GO:0050660">
    <property type="term" value="F:flavin adenine dinucleotide binding"/>
    <property type="evidence" value="ECO:0007669"/>
    <property type="project" value="InterPro"/>
</dbReference>
<protein>
    <recommendedName>
        <fullName evidence="14">Cholesterol oxidase</fullName>
        <ecNumber evidence="13">1.1.3.6</ecNumber>
        <ecNumber evidence="11">5.3.3.1</ecNumber>
    </recommendedName>
    <alternativeName>
        <fullName evidence="15">Cholesterol isomerase</fullName>
    </alternativeName>
</protein>
<dbReference type="AlphaFoldDB" id="A0A1H2JBB4"/>
<keyword evidence="10" id="KW-0413">Isomerase</keyword>
<evidence type="ECO:0000256" key="9">
    <source>
        <dbReference type="ARBA" id="ARBA00023221"/>
    </source>
</evidence>
<evidence type="ECO:0000256" key="10">
    <source>
        <dbReference type="ARBA" id="ARBA00023235"/>
    </source>
</evidence>
<evidence type="ECO:0000313" key="19">
    <source>
        <dbReference type="EMBL" id="SDU53699.1"/>
    </source>
</evidence>
<evidence type="ECO:0000256" key="16">
    <source>
        <dbReference type="SAM" id="Coils"/>
    </source>
</evidence>
<dbReference type="InterPro" id="IPR000172">
    <property type="entry name" value="GMC_OxRdtase_N"/>
</dbReference>
<keyword evidence="4" id="KW-0285">Flavoprotein</keyword>